<evidence type="ECO:0000313" key="4">
    <source>
        <dbReference type="RefSeq" id="XP_012884957.1"/>
    </source>
</evidence>
<keyword evidence="3" id="KW-1185">Reference proteome</keyword>
<dbReference type="PANTHER" id="PTHR12062">
    <property type="entry name" value="N-ACETYLGLUCOSAMINYLTRANSFERASE VI"/>
    <property type="match status" value="1"/>
</dbReference>
<dbReference type="AlphaFoldDB" id="A0A1S3GAA5"/>
<organism evidence="3 4">
    <name type="scientific">Dipodomys ordii</name>
    <name type="common">Ord's kangaroo rat</name>
    <dbReference type="NCBI Taxonomy" id="10020"/>
    <lineage>
        <taxon>Eukaryota</taxon>
        <taxon>Metazoa</taxon>
        <taxon>Chordata</taxon>
        <taxon>Craniata</taxon>
        <taxon>Vertebrata</taxon>
        <taxon>Euteleostomi</taxon>
        <taxon>Mammalia</taxon>
        <taxon>Eutheria</taxon>
        <taxon>Euarchontoglires</taxon>
        <taxon>Glires</taxon>
        <taxon>Rodentia</taxon>
        <taxon>Castorimorpha</taxon>
        <taxon>Heteromyidae</taxon>
        <taxon>Dipodomyinae</taxon>
        <taxon>Dipodomys</taxon>
    </lineage>
</organism>
<accession>A0A1S3GAA5</accession>
<feature type="compositionally biased region" description="Low complexity" evidence="1">
    <location>
        <begin position="1"/>
        <end position="13"/>
    </location>
</feature>
<dbReference type="GO" id="GO:0005795">
    <property type="term" value="C:Golgi stack"/>
    <property type="evidence" value="ECO:0007669"/>
    <property type="project" value="TreeGrafter"/>
</dbReference>
<proteinExistence type="predicted"/>
<name>A0A1S3GAA5_DIPOR</name>
<feature type="compositionally biased region" description="Basic and acidic residues" evidence="1">
    <location>
        <begin position="52"/>
        <end position="66"/>
    </location>
</feature>
<feature type="domain" description="MGAT4 conserved region" evidence="2">
    <location>
        <begin position="228"/>
        <end position="497"/>
    </location>
</feature>
<reference evidence="4" key="1">
    <citation type="submission" date="2025-08" db="UniProtKB">
        <authorList>
            <consortium name="RefSeq"/>
        </authorList>
    </citation>
    <scope>IDENTIFICATION</scope>
    <source>
        <tissue evidence="4">Kidney</tissue>
    </source>
</reference>
<dbReference type="GeneID" id="105995678"/>
<dbReference type="FunCoup" id="A0A1S3GAA5">
    <property type="interactions" value="64"/>
</dbReference>
<dbReference type="RefSeq" id="XP_012884957.1">
    <property type="nucleotide sequence ID" value="XM_013029503.1"/>
</dbReference>
<dbReference type="InterPro" id="IPR006759">
    <property type="entry name" value="Glyco_transf_54"/>
</dbReference>
<dbReference type="GO" id="GO:0008375">
    <property type="term" value="F:acetylglucosaminyltransferase activity"/>
    <property type="evidence" value="ECO:0007669"/>
    <property type="project" value="TreeGrafter"/>
</dbReference>
<dbReference type="GO" id="GO:0005783">
    <property type="term" value="C:endoplasmic reticulum"/>
    <property type="evidence" value="ECO:0007669"/>
    <property type="project" value="TreeGrafter"/>
</dbReference>
<evidence type="ECO:0000313" key="3">
    <source>
        <dbReference type="Proteomes" id="UP000081671"/>
    </source>
</evidence>
<dbReference type="GO" id="GO:0006487">
    <property type="term" value="P:protein N-linked glycosylation"/>
    <property type="evidence" value="ECO:0007669"/>
    <property type="project" value="TreeGrafter"/>
</dbReference>
<gene>
    <name evidence="4" type="primary">Mgat4d</name>
</gene>
<dbReference type="Pfam" id="PF04666">
    <property type="entry name" value="MGAT4_cons"/>
    <property type="match status" value="1"/>
</dbReference>
<dbReference type="InParanoid" id="A0A1S3GAA5"/>
<dbReference type="Proteomes" id="UP000081671">
    <property type="component" value="Unplaced"/>
</dbReference>
<dbReference type="OrthoDB" id="2016523at2759"/>
<dbReference type="InterPro" id="IPR057279">
    <property type="entry name" value="MGAT4"/>
</dbReference>
<feature type="region of interest" description="Disordered" evidence="1">
    <location>
        <begin position="1"/>
        <end position="115"/>
    </location>
</feature>
<dbReference type="GO" id="GO:0005793">
    <property type="term" value="C:endoplasmic reticulum-Golgi intermediate compartment"/>
    <property type="evidence" value="ECO:0007669"/>
    <property type="project" value="TreeGrafter"/>
</dbReference>
<evidence type="ECO:0000259" key="2">
    <source>
        <dbReference type="Pfam" id="PF04666"/>
    </source>
</evidence>
<protein>
    <submittedName>
        <fullName evidence="4">Alpha-1,3-mannosyl-glycoprotein 4-beta-N-acetylglucosaminyltransferase-like protein MGAT4D</fullName>
    </submittedName>
</protein>
<evidence type="ECO:0000256" key="1">
    <source>
        <dbReference type="SAM" id="MobiDB-lite"/>
    </source>
</evidence>
<dbReference type="PANTHER" id="PTHR12062:SF10">
    <property type="entry name" value="ALPHA-1,3-MANNOSYL-GLYCOPROTEIN 4-BETA-N-ACETYLGLUCOSAMINYLTRANSFERASE-LIKE PROTEIN MGAT4D"/>
    <property type="match status" value="1"/>
</dbReference>
<dbReference type="KEGG" id="dord:105995678"/>
<sequence>MLPSVASSAAVPPAKREDPLVSGSPRSSEEPRCLLPEPFLTGARGTRRNHARIPEENRGPRVEPKPRRARSPARGGIRFPVSGACPGPVQGQSGDRVRGVSRASGDGGEGGNPCPGPVRGMSEAYPGCVRGVSWCVLGPPAFRWAVVSHPLNAEVNKHDSRKPPCTGNQLINCRNHVLEIKESLIRLKNTSENNRKDLMKALIQVKHGITPAKEEGDRLSENVTTAADRFEDMKFFLPYLRKFGRLYPNVVIGKGKKGVSFALGIPTVSRGNHSYLTYTLTSLVSRMTTVEAEDAVVIVSIADNNEDYLNSVVKMIKKKFSWYVQMGSIEVITIPTFFYPNLVLSNETVTGSESLYTKQVLDFCILMLYAQPKAMYYLQLEDDIIAKRMFFKEMANYVHNIAPNNWFFIEFTVIGFIGKLFRSEDLPGFVRFFLMFYQDKPIDLLLEDMFYVKVCETKEPYEDCKQRQHKVRIRYKPSLFQHVGIQSSFPGRRQLLKYLMPGSVPHQKVSVVDVGCSRRSDHCSTLSARSLPWWLLWYFVVLL</sequence>
<dbReference type="CTD" id="152586"/>